<accession>A0A0F8TYK1</accession>
<gene>
    <name evidence="7" type="ORF">AOCH_002281</name>
</gene>
<evidence type="ECO:0000256" key="5">
    <source>
        <dbReference type="ARBA" id="ARBA00023136"/>
    </source>
</evidence>
<keyword evidence="8" id="KW-1185">Reference proteome</keyword>
<dbReference type="GO" id="GO:0022857">
    <property type="term" value="F:transmembrane transporter activity"/>
    <property type="evidence" value="ECO:0007669"/>
    <property type="project" value="InterPro"/>
</dbReference>
<feature type="transmembrane region" description="Helical" evidence="6">
    <location>
        <begin position="88"/>
        <end position="113"/>
    </location>
</feature>
<reference evidence="7 8" key="1">
    <citation type="submission" date="2015-02" db="EMBL/GenBank/DDBJ databases">
        <title>Draft Genome Sequences of Two Closely-Related Aflatoxigenic Aspergillus Species Obtained from the Cote d'Ivoire.</title>
        <authorList>
            <person name="Moore G.G."/>
            <person name="Beltz S.B."/>
            <person name="Mack B.M."/>
        </authorList>
    </citation>
    <scope>NUCLEOTIDE SEQUENCE [LARGE SCALE GENOMIC DNA]</scope>
    <source>
        <strain evidence="7 8">SRRC1432</strain>
    </source>
</reference>
<sequence length="538" mass="58327">MDDSIAKYGQEIQALPIMDPPAVTDDDRELHKLGYQAVLARGWGAFDNFACSFSALNVIGGIRVLFYIALSAGGPAAMWSSWLSGSILSVITAATLAEACSAYPAAGSIYYWAFQSWGGARTARFISFLVAAWTLVAWTSFLATDSFGVANYLISEVVIFNPNSSFPSATSDVKARAVAWAFSLFFLALAASLNFLPPRFYSWVFRAGVLVITIDMLLNFIWLPIGVSKTYGFRSAEYVFTSTYNGGGTSGGLNWVLSWYLTASCLVGEDASGHVAEETVAANKSAAKGVFWSTVASALCGFPIIILFLFCMPPIDTFYDTSAPQPFINMYALALGPRAHVVATVVAMIGAILNTSISLVAVSRLVFAIARDSVFPYSDWLRRVSKDKQPHNAVIFISVCAALLLCTQLPSQVAFSSLTSTSAAGSIAAYGILGFGRAFITRKKFQPEFWDLGRFGVICAIVTFIWNSFAFAVLCAPQYGDGMIDKDSTLFNYAIVIMAGITVIALEEWWRKSRDDWFGNLKEKETGDSFGPQVVNTA</sequence>
<dbReference type="AlphaFoldDB" id="A0A0F8TYK1"/>
<keyword evidence="5 6" id="KW-0472">Membrane</keyword>
<evidence type="ECO:0000313" key="7">
    <source>
        <dbReference type="EMBL" id="KKK12604.1"/>
    </source>
</evidence>
<proteinExistence type="predicted"/>
<feature type="transmembrane region" description="Helical" evidence="6">
    <location>
        <begin position="341"/>
        <end position="370"/>
    </location>
</feature>
<dbReference type="EMBL" id="JYKN01003426">
    <property type="protein sequence ID" value="KKK12604.1"/>
    <property type="molecule type" value="Genomic_DNA"/>
</dbReference>
<feature type="transmembrane region" description="Helical" evidence="6">
    <location>
        <begin position="391"/>
        <end position="410"/>
    </location>
</feature>
<dbReference type="PIRSF" id="PIRSF006060">
    <property type="entry name" value="AA_transporter"/>
    <property type="match status" value="1"/>
</dbReference>
<feature type="transmembrane region" description="Helical" evidence="6">
    <location>
        <begin position="422"/>
        <end position="440"/>
    </location>
</feature>
<organism evidence="7 8">
    <name type="scientific">Aspergillus ochraceoroseus</name>
    <dbReference type="NCBI Taxonomy" id="138278"/>
    <lineage>
        <taxon>Eukaryota</taxon>
        <taxon>Fungi</taxon>
        <taxon>Dikarya</taxon>
        <taxon>Ascomycota</taxon>
        <taxon>Pezizomycotina</taxon>
        <taxon>Eurotiomycetes</taxon>
        <taxon>Eurotiomycetidae</taxon>
        <taxon>Eurotiales</taxon>
        <taxon>Aspergillaceae</taxon>
        <taxon>Aspergillus</taxon>
        <taxon>Aspergillus subgen. Nidulantes</taxon>
    </lineage>
</organism>
<dbReference type="Gene3D" id="1.20.1740.10">
    <property type="entry name" value="Amino acid/polyamine transporter I"/>
    <property type="match status" value="1"/>
</dbReference>
<feature type="transmembrane region" description="Helical" evidence="6">
    <location>
        <begin position="452"/>
        <end position="479"/>
    </location>
</feature>
<dbReference type="VEuPathDB" id="FungiDB:P175DRAFT_0435488"/>
<evidence type="ECO:0000256" key="2">
    <source>
        <dbReference type="ARBA" id="ARBA00022448"/>
    </source>
</evidence>
<dbReference type="GO" id="GO:0016020">
    <property type="term" value="C:membrane"/>
    <property type="evidence" value="ECO:0007669"/>
    <property type="project" value="UniProtKB-SubCell"/>
</dbReference>
<dbReference type="Pfam" id="PF13520">
    <property type="entry name" value="AA_permease_2"/>
    <property type="match status" value="1"/>
</dbReference>
<evidence type="ECO:0000256" key="1">
    <source>
        <dbReference type="ARBA" id="ARBA00004141"/>
    </source>
</evidence>
<protein>
    <recommendedName>
        <fullName evidence="9">Amino acid permease</fullName>
    </recommendedName>
</protein>
<keyword evidence="2" id="KW-0813">Transport</keyword>
<dbReference type="Proteomes" id="UP000034947">
    <property type="component" value="Unassembled WGS sequence"/>
</dbReference>
<feature type="transmembrane region" description="Helical" evidence="6">
    <location>
        <begin position="125"/>
        <end position="143"/>
    </location>
</feature>
<feature type="transmembrane region" description="Helical" evidence="6">
    <location>
        <begin position="203"/>
        <end position="225"/>
    </location>
</feature>
<evidence type="ECO:0000256" key="6">
    <source>
        <dbReference type="SAM" id="Phobius"/>
    </source>
</evidence>
<feature type="transmembrane region" description="Helical" evidence="6">
    <location>
        <begin position="178"/>
        <end position="197"/>
    </location>
</feature>
<comment type="caution">
    <text evidence="7">The sequence shown here is derived from an EMBL/GenBank/DDBJ whole genome shotgun (WGS) entry which is preliminary data.</text>
</comment>
<dbReference type="PANTHER" id="PTHR45649">
    <property type="entry name" value="AMINO-ACID PERMEASE BAT1"/>
    <property type="match status" value="1"/>
</dbReference>
<keyword evidence="4 6" id="KW-1133">Transmembrane helix</keyword>
<name>A0A0F8TYK1_9EURO</name>
<comment type="subcellular location">
    <subcellularLocation>
        <location evidence="1">Membrane</location>
        <topology evidence="1">Multi-pass membrane protein</topology>
    </subcellularLocation>
</comment>
<dbReference type="OrthoDB" id="10054429at2759"/>
<dbReference type="InterPro" id="IPR002293">
    <property type="entry name" value="AA/rel_permease1"/>
</dbReference>
<evidence type="ECO:0008006" key="9">
    <source>
        <dbReference type="Google" id="ProtNLM"/>
    </source>
</evidence>
<evidence type="ECO:0000256" key="4">
    <source>
        <dbReference type="ARBA" id="ARBA00022989"/>
    </source>
</evidence>
<evidence type="ECO:0000256" key="3">
    <source>
        <dbReference type="ARBA" id="ARBA00022692"/>
    </source>
</evidence>
<feature type="transmembrane region" description="Helical" evidence="6">
    <location>
        <begin position="491"/>
        <end position="510"/>
    </location>
</feature>
<keyword evidence="3 6" id="KW-0812">Transmembrane</keyword>
<feature type="transmembrane region" description="Helical" evidence="6">
    <location>
        <begin position="290"/>
        <end position="310"/>
    </location>
</feature>
<evidence type="ECO:0000313" key="8">
    <source>
        <dbReference type="Proteomes" id="UP000034947"/>
    </source>
</evidence>
<dbReference type="PANTHER" id="PTHR45649:SF13">
    <property type="entry name" value="THIAMINE TRANSPORTER THI9"/>
    <property type="match status" value="1"/>
</dbReference>